<evidence type="ECO:0000313" key="2">
    <source>
        <dbReference type="Proteomes" id="UP000481109"/>
    </source>
</evidence>
<accession>A0A6G4XEI9</accession>
<keyword evidence="2" id="KW-1185">Reference proteome</keyword>
<dbReference type="AlphaFoldDB" id="A0A6G4XEI9"/>
<evidence type="ECO:0000313" key="1">
    <source>
        <dbReference type="EMBL" id="NGO75976.1"/>
    </source>
</evidence>
<organism evidence="1 2">
    <name type="scientific">Streptomyces mesophilus</name>
    <dbReference type="NCBI Taxonomy" id="1775132"/>
    <lineage>
        <taxon>Bacteria</taxon>
        <taxon>Bacillati</taxon>
        <taxon>Actinomycetota</taxon>
        <taxon>Actinomycetes</taxon>
        <taxon>Kitasatosporales</taxon>
        <taxon>Streptomycetaceae</taxon>
        <taxon>Streptomyces</taxon>
    </lineage>
</organism>
<dbReference type="Proteomes" id="UP000481109">
    <property type="component" value="Unassembled WGS sequence"/>
</dbReference>
<name>A0A6G4XEI9_9ACTN</name>
<dbReference type="RefSeq" id="WP_165331486.1">
    <property type="nucleotide sequence ID" value="NZ_JAAKZW010000024.1"/>
</dbReference>
<protein>
    <submittedName>
        <fullName evidence="1">Uncharacterized protein</fullName>
    </submittedName>
</protein>
<gene>
    <name evidence="1" type="ORF">G6045_09865</name>
</gene>
<dbReference type="EMBL" id="JAAKZW010000024">
    <property type="protein sequence ID" value="NGO75976.1"/>
    <property type="molecule type" value="Genomic_DNA"/>
</dbReference>
<sequence length="135" mass="14632">MIPATEAYTARYKVETDQRTHYETRPIVAWDDAGYALVADTKKGRLVRANKDSNFAGLQLEEDAPVIAALPGGGWTALFTGDAATTNTEPVLAWHVFASGFMKPVVMERGGAPEDPTEIENFVRLIAPGEEAGHD</sequence>
<reference evidence="1 2" key="1">
    <citation type="submission" date="2020-02" db="EMBL/GenBank/DDBJ databases">
        <title>Whole-genome analyses of novel actinobacteria.</title>
        <authorList>
            <person name="Sahin N."/>
            <person name="Tokatli A."/>
        </authorList>
    </citation>
    <scope>NUCLEOTIDE SEQUENCE [LARGE SCALE GENOMIC DNA]</scope>
    <source>
        <strain evidence="1 2">YC504</strain>
    </source>
</reference>
<proteinExistence type="predicted"/>
<comment type="caution">
    <text evidence="1">The sequence shown here is derived from an EMBL/GenBank/DDBJ whole genome shotgun (WGS) entry which is preliminary data.</text>
</comment>